<evidence type="ECO:0008006" key="3">
    <source>
        <dbReference type="Google" id="ProtNLM"/>
    </source>
</evidence>
<reference evidence="1 2" key="1">
    <citation type="submission" date="2021-03" db="EMBL/GenBank/DDBJ databases">
        <title>Genomic Encyclopedia of Type Strains, Phase IV (KMG-IV): sequencing the most valuable type-strain genomes for metagenomic binning, comparative biology and taxonomic classification.</title>
        <authorList>
            <person name="Goeker M."/>
        </authorList>
    </citation>
    <scope>NUCLEOTIDE SEQUENCE [LARGE SCALE GENOMIC DNA]</scope>
    <source>
        <strain evidence="1 2">DSM 101872</strain>
    </source>
</reference>
<dbReference type="RefSeq" id="WP_209685349.1">
    <property type="nucleotide sequence ID" value="NZ_JAGGLU010000001.1"/>
</dbReference>
<keyword evidence="2" id="KW-1185">Reference proteome</keyword>
<evidence type="ECO:0000313" key="2">
    <source>
        <dbReference type="Proteomes" id="UP001519292"/>
    </source>
</evidence>
<evidence type="ECO:0000313" key="1">
    <source>
        <dbReference type="EMBL" id="MBP2056972.1"/>
    </source>
</evidence>
<dbReference type="Proteomes" id="UP001519292">
    <property type="component" value="Unassembled WGS sequence"/>
</dbReference>
<comment type="caution">
    <text evidence="1">The sequence shown here is derived from an EMBL/GenBank/DDBJ whole genome shotgun (WGS) entry which is preliminary data.</text>
</comment>
<sequence length="137" mass="15961">MDKQLTQMLKDHNLELRYEDIHGPGFLVPTNDDDPDFIVVPIHATDEEVERVILHEIGHKEYDNDISGNYSDVSSACHLHSESKANSFMIKHFIKKYIDLGNDIERANWLDFSKSIGIKNYWLVREELAKYMHSESI</sequence>
<name>A0ABS4MC56_9LACO</name>
<accession>A0ABS4MC56</accession>
<dbReference type="EMBL" id="JAGGLU010000001">
    <property type="protein sequence ID" value="MBP2056972.1"/>
    <property type="molecule type" value="Genomic_DNA"/>
</dbReference>
<gene>
    <name evidence="1" type="ORF">J2Z60_000134</name>
</gene>
<protein>
    <recommendedName>
        <fullName evidence="3">IrrE N-terminal-like domain-containing protein</fullName>
    </recommendedName>
</protein>
<organism evidence="1 2">
    <name type="scientific">Lactobacillus colini</name>
    <dbReference type="NCBI Taxonomy" id="1819254"/>
    <lineage>
        <taxon>Bacteria</taxon>
        <taxon>Bacillati</taxon>
        <taxon>Bacillota</taxon>
        <taxon>Bacilli</taxon>
        <taxon>Lactobacillales</taxon>
        <taxon>Lactobacillaceae</taxon>
        <taxon>Lactobacillus</taxon>
    </lineage>
</organism>
<proteinExistence type="predicted"/>